<keyword evidence="1" id="KW-0812">Transmembrane</keyword>
<dbReference type="InterPro" id="IPR052921">
    <property type="entry name" value="GPCR1_Superfamily_Member"/>
</dbReference>
<organism evidence="2 3">
    <name type="scientific">Ranitomeya imitator</name>
    <name type="common">mimic poison frog</name>
    <dbReference type="NCBI Taxonomy" id="111125"/>
    <lineage>
        <taxon>Eukaryota</taxon>
        <taxon>Metazoa</taxon>
        <taxon>Chordata</taxon>
        <taxon>Craniata</taxon>
        <taxon>Vertebrata</taxon>
        <taxon>Euteleostomi</taxon>
        <taxon>Amphibia</taxon>
        <taxon>Batrachia</taxon>
        <taxon>Anura</taxon>
        <taxon>Neobatrachia</taxon>
        <taxon>Hyloidea</taxon>
        <taxon>Dendrobatidae</taxon>
        <taxon>Dendrobatinae</taxon>
        <taxon>Ranitomeya</taxon>
    </lineage>
</organism>
<keyword evidence="1" id="KW-0472">Membrane</keyword>
<dbReference type="Proteomes" id="UP001176940">
    <property type="component" value="Unassembled WGS sequence"/>
</dbReference>
<protein>
    <submittedName>
        <fullName evidence="2">Uncharacterized protein</fullName>
    </submittedName>
</protein>
<keyword evidence="3" id="KW-1185">Reference proteome</keyword>
<dbReference type="PANTHER" id="PTHR26451:SF991">
    <property type="entry name" value="ODORANT RECEPTOR"/>
    <property type="match status" value="1"/>
</dbReference>
<dbReference type="EMBL" id="CAUEEQ010003115">
    <property type="protein sequence ID" value="CAJ0924414.1"/>
    <property type="molecule type" value="Genomic_DNA"/>
</dbReference>
<sequence>MINSIGSICAPGRNFKEDMSNTSGVYSAMLNTQRVRSQKRIVVMQFSMVNFTSISENCTLMSTYIEWVDAVTRSALAVFTLLIFTFFLYIISVLLKVFFSNPHIWEKSRYILFVHMLINDTLYLALGNFILVTAMYSVHFPVSVCFMLHTLATCCFRVTPYNLAVMSLERYTPKVLHGKKNSICDSGDLAHRSLSEYCRLHCHNLHN</sequence>
<name>A0ABN9KUG4_9NEOB</name>
<comment type="caution">
    <text evidence="2">The sequence shown here is derived from an EMBL/GenBank/DDBJ whole genome shotgun (WGS) entry which is preliminary data.</text>
</comment>
<reference evidence="2" key="1">
    <citation type="submission" date="2023-07" db="EMBL/GenBank/DDBJ databases">
        <authorList>
            <person name="Stuckert A."/>
        </authorList>
    </citation>
    <scope>NUCLEOTIDE SEQUENCE</scope>
</reference>
<proteinExistence type="predicted"/>
<evidence type="ECO:0000313" key="2">
    <source>
        <dbReference type="EMBL" id="CAJ0924414.1"/>
    </source>
</evidence>
<evidence type="ECO:0000313" key="3">
    <source>
        <dbReference type="Proteomes" id="UP001176940"/>
    </source>
</evidence>
<feature type="transmembrane region" description="Helical" evidence="1">
    <location>
        <begin position="110"/>
        <end position="132"/>
    </location>
</feature>
<feature type="transmembrane region" description="Helical" evidence="1">
    <location>
        <begin position="138"/>
        <end position="158"/>
    </location>
</feature>
<dbReference type="PANTHER" id="PTHR26451">
    <property type="entry name" value="G_PROTEIN_RECEP_F1_2 DOMAIN-CONTAINING PROTEIN"/>
    <property type="match status" value="1"/>
</dbReference>
<dbReference type="Gene3D" id="1.20.1070.10">
    <property type="entry name" value="Rhodopsin 7-helix transmembrane proteins"/>
    <property type="match status" value="1"/>
</dbReference>
<accession>A0ABN9KUG4</accession>
<feature type="transmembrane region" description="Helical" evidence="1">
    <location>
        <begin position="76"/>
        <end position="98"/>
    </location>
</feature>
<gene>
    <name evidence="2" type="ORF">RIMI_LOCUS2261214</name>
</gene>
<keyword evidence="1" id="KW-1133">Transmembrane helix</keyword>
<evidence type="ECO:0000256" key="1">
    <source>
        <dbReference type="SAM" id="Phobius"/>
    </source>
</evidence>
<dbReference type="SUPFAM" id="SSF81321">
    <property type="entry name" value="Family A G protein-coupled receptor-like"/>
    <property type="match status" value="1"/>
</dbReference>